<reference evidence="11" key="1">
    <citation type="submission" date="2025-08" db="UniProtKB">
        <authorList>
            <consortium name="RefSeq"/>
        </authorList>
    </citation>
    <scope>IDENTIFICATION</scope>
</reference>
<comment type="function">
    <text evidence="8">Reversible hydration of carbon dioxide.</text>
</comment>
<evidence type="ECO:0000256" key="1">
    <source>
        <dbReference type="ARBA" id="ARBA00001947"/>
    </source>
</evidence>
<dbReference type="SMART" id="SM01057">
    <property type="entry name" value="Carb_anhydrase"/>
    <property type="match status" value="1"/>
</dbReference>
<evidence type="ECO:0000256" key="3">
    <source>
        <dbReference type="ARBA" id="ARBA00012925"/>
    </source>
</evidence>
<keyword evidence="10" id="KW-1185">Reference proteome</keyword>
<evidence type="ECO:0000256" key="4">
    <source>
        <dbReference type="ARBA" id="ARBA00022723"/>
    </source>
</evidence>
<dbReference type="InterPro" id="IPR001148">
    <property type="entry name" value="CA_dom"/>
</dbReference>
<dbReference type="PROSITE" id="PS00162">
    <property type="entry name" value="ALPHA_CA_1"/>
    <property type="match status" value="1"/>
</dbReference>
<keyword evidence="4 8" id="KW-0479">Metal-binding</keyword>
<dbReference type="GO" id="GO:0008270">
    <property type="term" value="F:zinc ion binding"/>
    <property type="evidence" value="ECO:0007669"/>
    <property type="project" value="UniProtKB-UniRule"/>
</dbReference>
<accession>A0A8B7Z001</accession>
<evidence type="ECO:0000256" key="6">
    <source>
        <dbReference type="ARBA" id="ARBA00023239"/>
    </source>
</evidence>
<dbReference type="AlphaFoldDB" id="A0A8B7Z001"/>
<evidence type="ECO:0000313" key="11">
    <source>
        <dbReference type="RefSeq" id="XP_022098095.1"/>
    </source>
</evidence>
<dbReference type="EC" id="4.2.1.1" evidence="3 8"/>
<comment type="similarity">
    <text evidence="2 8">Belongs to the alpha-carbonic anhydrase family.</text>
</comment>
<name>A0A8B7Z001_ACAPL</name>
<evidence type="ECO:0000313" key="10">
    <source>
        <dbReference type="Proteomes" id="UP000694845"/>
    </source>
</evidence>
<dbReference type="GeneID" id="110983275"/>
<dbReference type="GO" id="GO:0005737">
    <property type="term" value="C:cytoplasm"/>
    <property type="evidence" value="ECO:0007669"/>
    <property type="project" value="TreeGrafter"/>
</dbReference>
<feature type="domain" description="Alpha-carbonic anhydrase" evidence="9">
    <location>
        <begin position="3"/>
        <end position="216"/>
    </location>
</feature>
<comment type="cofactor">
    <cofactor evidence="1 8">
        <name>Zn(2+)</name>
        <dbReference type="ChEBI" id="CHEBI:29105"/>
    </cofactor>
</comment>
<dbReference type="Proteomes" id="UP000694845">
    <property type="component" value="Unplaced"/>
</dbReference>
<dbReference type="SUPFAM" id="SSF51069">
    <property type="entry name" value="Carbonic anhydrase"/>
    <property type="match status" value="1"/>
</dbReference>
<dbReference type="RefSeq" id="XP_022098095.1">
    <property type="nucleotide sequence ID" value="XM_022242403.1"/>
</dbReference>
<evidence type="ECO:0000256" key="2">
    <source>
        <dbReference type="ARBA" id="ARBA00010718"/>
    </source>
</evidence>
<dbReference type="Gene3D" id="3.10.200.10">
    <property type="entry name" value="Alpha carbonic anhydrase"/>
    <property type="match status" value="1"/>
</dbReference>
<evidence type="ECO:0000259" key="9">
    <source>
        <dbReference type="PROSITE" id="PS51144"/>
    </source>
</evidence>
<dbReference type="GO" id="GO:0004089">
    <property type="term" value="F:carbonate dehydratase activity"/>
    <property type="evidence" value="ECO:0007669"/>
    <property type="project" value="UniProtKB-UniRule"/>
</dbReference>
<keyword evidence="5 8" id="KW-0862">Zinc</keyword>
<sequence length="216" mass="23760">MAVHWGYIGEKGPAHWCDDFPDANGNRQSPIDIVTKDAKVDSSLGPLNINYSSARSTCTEVINNGHTFQVNAQSSDTNLSGGPLSHNYRLAQFHCHWGSNDGQGSEHTVDGRPYDAELHLVHWNTDLFQSVGDALPKDKGLAVLTAFLKVGQENTGWSKLVALLNHIKCKIASLRDLLSHKQNEQPACGCQEHLSDNYRPTMPLNGRVVTASFQEQ</sequence>
<dbReference type="InterPro" id="IPR036398">
    <property type="entry name" value="CA_dom_sf"/>
</dbReference>
<dbReference type="OrthoDB" id="429145at2759"/>
<evidence type="ECO:0000256" key="5">
    <source>
        <dbReference type="ARBA" id="ARBA00022833"/>
    </source>
</evidence>
<dbReference type="PANTHER" id="PTHR18952">
    <property type="entry name" value="CARBONIC ANHYDRASE"/>
    <property type="match status" value="1"/>
</dbReference>
<evidence type="ECO:0000256" key="7">
    <source>
        <dbReference type="ARBA" id="ARBA00048348"/>
    </source>
</evidence>
<organism evidence="10 11">
    <name type="scientific">Acanthaster planci</name>
    <name type="common">Crown-of-thorns starfish</name>
    <dbReference type="NCBI Taxonomy" id="133434"/>
    <lineage>
        <taxon>Eukaryota</taxon>
        <taxon>Metazoa</taxon>
        <taxon>Echinodermata</taxon>
        <taxon>Eleutherozoa</taxon>
        <taxon>Asterozoa</taxon>
        <taxon>Asteroidea</taxon>
        <taxon>Valvatacea</taxon>
        <taxon>Valvatida</taxon>
        <taxon>Acanthasteridae</taxon>
        <taxon>Acanthaster</taxon>
    </lineage>
</organism>
<evidence type="ECO:0000256" key="8">
    <source>
        <dbReference type="RuleBase" id="RU367011"/>
    </source>
</evidence>
<dbReference type="PROSITE" id="PS51144">
    <property type="entry name" value="ALPHA_CA_2"/>
    <property type="match status" value="1"/>
</dbReference>
<dbReference type="InterPro" id="IPR018338">
    <property type="entry name" value="Carbonic_anhydrase_a-class_CS"/>
</dbReference>
<protein>
    <recommendedName>
        <fullName evidence="3 8">Carbonic anhydrase</fullName>
        <ecNumber evidence="3 8">4.2.1.1</ecNumber>
    </recommendedName>
</protein>
<keyword evidence="6 8" id="KW-0456">Lyase</keyword>
<proteinExistence type="inferred from homology"/>
<dbReference type="InterPro" id="IPR023561">
    <property type="entry name" value="Carbonic_anhydrase_a-class"/>
</dbReference>
<dbReference type="PANTHER" id="PTHR18952:SF141">
    <property type="entry name" value="CARBONIC ANHYDRASE"/>
    <property type="match status" value="1"/>
</dbReference>
<comment type="catalytic activity">
    <reaction evidence="7 8">
        <text>hydrogencarbonate + H(+) = CO2 + H2O</text>
        <dbReference type="Rhea" id="RHEA:10748"/>
        <dbReference type="ChEBI" id="CHEBI:15377"/>
        <dbReference type="ChEBI" id="CHEBI:15378"/>
        <dbReference type="ChEBI" id="CHEBI:16526"/>
        <dbReference type="ChEBI" id="CHEBI:17544"/>
        <dbReference type="EC" id="4.2.1.1"/>
    </reaction>
</comment>
<dbReference type="Pfam" id="PF00194">
    <property type="entry name" value="Carb_anhydrase"/>
    <property type="match status" value="1"/>
</dbReference>
<gene>
    <name evidence="11" type="primary">LOC110983275</name>
</gene>